<evidence type="ECO:0000256" key="6">
    <source>
        <dbReference type="ARBA" id="ARBA00039449"/>
    </source>
</evidence>
<dbReference type="PIRSF" id="PIRSF016958">
    <property type="entry name" value="DUF858_MeTrfase_lik"/>
    <property type="match status" value="1"/>
</dbReference>
<evidence type="ECO:0000256" key="8">
    <source>
        <dbReference type="ARBA" id="ARBA00047306"/>
    </source>
</evidence>
<dbReference type="CDD" id="cd02440">
    <property type="entry name" value="AdoMet_MTases"/>
    <property type="match status" value="1"/>
</dbReference>
<comment type="caution">
    <text evidence="12">The sequence shown here is derived from an EMBL/GenBank/DDBJ whole genome shotgun (WGS) entry which is preliminary data.</text>
</comment>
<feature type="binding site" evidence="11">
    <location>
        <position position="101"/>
    </location>
    <ligand>
        <name>S-adenosyl-L-methionine</name>
        <dbReference type="ChEBI" id="CHEBI:59789"/>
    </ligand>
</feature>
<evidence type="ECO:0000256" key="10">
    <source>
        <dbReference type="ARBA" id="ARBA00048167"/>
    </source>
</evidence>
<dbReference type="GO" id="GO:0032259">
    <property type="term" value="P:methylation"/>
    <property type="evidence" value="ECO:0007669"/>
    <property type="project" value="UniProtKB-KW"/>
</dbReference>
<comment type="catalytic activity">
    <reaction evidence="8">
        <text>N-terminal L-seryl-L-prolyl-L-lysyl-[protein] + 3 S-adenosyl-L-methionine = N-terminal N,N,N-trimethyl-L-seryl-L-prolyl-L-lysyl-[protein] + 3 S-adenosyl-L-homocysteine + 3 H(+)</text>
        <dbReference type="Rhea" id="RHEA:54724"/>
        <dbReference type="Rhea" id="RHEA-COMP:13789"/>
        <dbReference type="Rhea" id="RHEA-COMP:13973"/>
        <dbReference type="ChEBI" id="CHEBI:15378"/>
        <dbReference type="ChEBI" id="CHEBI:57856"/>
        <dbReference type="ChEBI" id="CHEBI:59789"/>
        <dbReference type="ChEBI" id="CHEBI:138061"/>
        <dbReference type="ChEBI" id="CHEBI:138317"/>
        <dbReference type="EC" id="2.1.1.244"/>
    </reaction>
</comment>
<comment type="catalytic activity">
    <reaction evidence="9">
        <text>N-terminal L-prolyl-L-prolyl-L-lysyl-[protein] + 2 S-adenosyl-L-methionine = N-terminal N,N-dimethyl-L-prolyl-L-prolyl-L-lysyl-[protein] + 2 S-adenosyl-L-homocysteine + 2 H(+)</text>
        <dbReference type="Rhea" id="RHEA:54736"/>
        <dbReference type="Rhea" id="RHEA-COMP:13787"/>
        <dbReference type="Rhea" id="RHEA-COMP:13974"/>
        <dbReference type="ChEBI" id="CHEBI:15378"/>
        <dbReference type="ChEBI" id="CHEBI:57856"/>
        <dbReference type="ChEBI" id="CHEBI:59789"/>
        <dbReference type="ChEBI" id="CHEBI:138059"/>
        <dbReference type="ChEBI" id="CHEBI:138318"/>
        <dbReference type="EC" id="2.1.1.244"/>
    </reaction>
</comment>
<dbReference type="EC" id="2.1.1.244" evidence="5"/>
<keyword evidence="13" id="KW-1185">Reference proteome</keyword>
<dbReference type="Proteomes" id="UP001061958">
    <property type="component" value="Unassembled WGS sequence"/>
</dbReference>
<keyword evidence="3" id="KW-0808">Transferase</keyword>
<organism evidence="12 13">
    <name type="scientific">Galdieria partita</name>
    <dbReference type="NCBI Taxonomy" id="83374"/>
    <lineage>
        <taxon>Eukaryota</taxon>
        <taxon>Rhodophyta</taxon>
        <taxon>Bangiophyceae</taxon>
        <taxon>Galdieriales</taxon>
        <taxon>Galdieriaceae</taxon>
        <taxon>Galdieria</taxon>
    </lineage>
</organism>
<dbReference type="Pfam" id="PF05891">
    <property type="entry name" value="Methyltransf_PK"/>
    <property type="match status" value="1"/>
</dbReference>
<evidence type="ECO:0000256" key="5">
    <source>
        <dbReference type="ARBA" id="ARBA00039112"/>
    </source>
</evidence>
<dbReference type="AlphaFoldDB" id="A0A9C7PSP9"/>
<name>A0A9C7PSP9_9RHOD</name>
<gene>
    <name evidence="12" type="ORF">GpartN1_g1532.t1</name>
</gene>
<comment type="catalytic activity">
    <reaction evidence="10">
        <text>N-terminal L-alanyl-L-prolyl-L-lysyl-[protein] + 3 S-adenosyl-L-methionine = N-terminal N,N,N-trimethyl-L-alanyl-L-prolyl-L-lysyl-[protein] + 3 S-adenosyl-L-homocysteine + 3 H(+)</text>
        <dbReference type="Rhea" id="RHEA:54712"/>
        <dbReference type="Rhea" id="RHEA-COMP:13785"/>
        <dbReference type="Rhea" id="RHEA-COMP:13971"/>
        <dbReference type="ChEBI" id="CHEBI:15378"/>
        <dbReference type="ChEBI" id="CHEBI:57856"/>
        <dbReference type="ChEBI" id="CHEBI:59789"/>
        <dbReference type="ChEBI" id="CHEBI:138057"/>
        <dbReference type="ChEBI" id="CHEBI:138315"/>
        <dbReference type="EC" id="2.1.1.244"/>
    </reaction>
</comment>
<keyword evidence="4 11" id="KW-0949">S-adenosyl-L-methionine</keyword>
<accession>A0A9C7PSP9</accession>
<comment type="similarity">
    <text evidence="1">Belongs to the methyltransferase superfamily. NTM1 family.</text>
</comment>
<dbReference type="PANTHER" id="PTHR12753">
    <property type="entry name" value="AD-003 - RELATED"/>
    <property type="match status" value="1"/>
</dbReference>
<dbReference type="Gene3D" id="3.40.50.150">
    <property type="entry name" value="Vaccinia Virus protein VP39"/>
    <property type="match status" value="1"/>
</dbReference>
<evidence type="ECO:0000256" key="7">
    <source>
        <dbReference type="ARBA" id="ARBA00043129"/>
    </source>
</evidence>
<feature type="binding site" evidence="11">
    <location>
        <position position="106"/>
    </location>
    <ligand>
        <name>S-adenosyl-L-methionine</name>
        <dbReference type="ChEBI" id="CHEBI:59789"/>
    </ligand>
</feature>
<dbReference type="InterPro" id="IPR008576">
    <property type="entry name" value="MeTrfase_NTM1"/>
</dbReference>
<evidence type="ECO:0000256" key="9">
    <source>
        <dbReference type="ARBA" id="ARBA00047885"/>
    </source>
</evidence>
<dbReference type="FunFam" id="3.40.50.150:FF:000245">
    <property type="entry name" value="Methyltransferase domain containing protein"/>
    <property type="match status" value="1"/>
</dbReference>
<evidence type="ECO:0000313" key="13">
    <source>
        <dbReference type="Proteomes" id="UP001061958"/>
    </source>
</evidence>
<reference evidence="12" key="2">
    <citation type="submission" date="2022-01" db="EMBL/GenBank/DDBJ databases">
        <authorList>
            <person name="Hirooka S."/>
            <person name="Miyagishima S.Y."/>
        </authorList>
    </citation>
    <scope>NUCLEOTIDE SEQUENCE</scope>
    <source>
        <strain evidence="12">NBRC 102759</strain>
    </source>
</reference>
<feature type="binding site" evidence="11">
    <location>
        <begin position="149"/>
        <end position="150"/>
    </location>
    <ligand>
        <name>S-adenosyl-L-methionine</name>
        <dbReference type="ChEBI" id="CHEBI:59789"/>
    </ligand>
</feature>
<evidence type="ECO:0000256" key="3">
    <source>
        <dbReference type="ARBA" id="ARBA00022679"/>
    </source>
</evidence>
<dbReference type="InterPro" id="IPR029063">
    <property type="entry name" value="SAM-dependent_MTases_sf"/>
</dbReference>
<keyword evidence="2" id="KW-0489">Methyltransferase</keyword>
<proteinExistence type="inferred from homology"/>
<dbReference type="EMBL" id="BQMJ01000010">
    <property type="protein sequence ID" value="GJQ09741.1"/>
    <property type="molecule type" value="Genomic_DNA"/>
</dbReference>
<feature type="binding site" evidence="11">
    <location>
        <position position="166"/>
    </location>
    <ligand>
        <name>S-adenosyl-L-methionine</name>
        <dbReference type="ChEBI" id="CHEBI:59789"/>
    </ligand>
</feature>
<dbReference type="OrthoDB" id="3031at2759"/>
<evidence type="ECO:0000256" key="11">
    <source>
        <dbReference type="PIRSR" id="PIRSR016958-1"/>
    </source>
</evidence>
<evidence type="ECO:0000256" key="1">
    <source>
        <dbReference type="ARBA" id="ARBA00009059"/>
    </source>
</evidence>
<evidence type="ECO:0000256" key="4">
    <source>
        <dbReference type="ARBA" id="ARBA00022691"/>
    </source>
</evidence>
<dbReference type="GO" id="GO:0005737">
    <property type="term" value="C:cytoplasm"/>
    <property type="evidence" value="ECO:0007669"/>
    <property type="project" value="TreeGrafter"/>
</dbReference>
<dbReference type="GO" id="GO:0071885">
    <property type="term" value="F:N-terminal protein N-methyltransferase activity"/>
    <property type="evidence" value="ECO:0007669"/>
    <property type="project" value="UniProtKB-EC"/>
</dbReference>
<dbReference type="SUPFAM" id="SSF53335">
    <property type="entry name" value="S-adenosyl-L-methionine-dependent methyltransferases"/>
    <property type="match status" value="1"/>
</dbReference>
<evidence type="ECO:0000256" key="2">
    <source>
        <dbReference type="ARBA" id="ARBA00022603"/>
    </source>
</evidence>
<sequence>MPRRKQRSISKTSSNASPNVIMGYDTTGKSYQSVKEVWCSDASRKQEEWYSVAKSYWHKQDPSLDGMLGGYSNLSDIDIHASWNFLQSLQLPSRTIALDVGSGIGRVATELLTKIFEQVDLLEPNIEFVGLAKQKISESQLGRIFCCSMQEFVPEVDRKYDLIWIQWCIIYLTDDDLVEFLRRCKGCLNTNGLICIKDNVSRKHFVVDTNDASITRTKEQYEELFRQAGLHILCCQVQEKFPRELFPVFMYALELNSR</sequence>
<dbReference type="PANTHER" id="PTHR12753:SF0">
    <property type="entry name" value="ALPHA N-TERMINAL PROTEIN METHYLTRANSFERASE 1"/>
    <property type="match status" value="1"/>
</dbReference>
<protein>
    <recommendedName>
        <fullName evidence="6">Alpha N-terminal protein methyltransferase 1</fullName>
        <ecNumber evidence="5">2.1.1.244</ecNumber>
    </recommendedName>
    <alternativeName>
        <fullName evidence="7">X-Pro-Lys N-terminal protein methyltransferase 1</fullName>
    </alternativeName>
</protein>
<evidence type="ECO:0000313" key="12">
    <source>
        <dbReference type="EMBL" id="GJQ09741.1"/>
    </source>
</evidence>
<reference evidence="12" key="1">
    <citation type="journal article" date="2022" name="Proc. Natl. Acad. Sci. U.S.A.">
        <title>Life cycle and functional genomics of the unicellular red alga Galdieria for elucidating algal and plant evolution and industrial use.</title>
        <authorList>
            <person name="Hirooka S."/>
            <person name="Itabashi T."/>
            <person name="Ichinose T.M."/>
            <person name="Onuma R."/>
            <person name="Fujiwara T."/>
            <person name="Yamashita S."/>
            <person name="Jong L.W."/>
            <person name="Tomita R."/>
            <person name="Iwane A.H."/>
            <person name="Miyagishima S.Y."/>
        </authorList>
    </citation>
    <scope>NUCLEOTIDE SEQUENCE</scope>
    <source>
        <strain evidence="12">NBRC 102759</strain>
    </source>
</reference>